<dbReference type="GO" id="GO:0005085">
    <property type="term" value="F:guanyl-nucleotide exchange factor activity"/>
    <property type="evidence" value="ECO:0007669"/>
    <property type="project" value="UniProtKB-KW"/>
</dbReference>
<evidence type="ECO:0000256" key="4">
    <source>
        <dbReference type="SAM" id="MobiDB-lite"/>
    </source>
</evidence>
<protein>
    <recommendedName>
        <fullName evidence="7">Synembryn-A</fullName>
    </recommendedName>
</protein>
<evidence type="ECO:0000256" key="3">
    <source>
        <dbReference type="ARBA" id="ARBA00023186"/>
    </source>
</evidence>
<dbReference type="EMBL" id="JAPDMQ010000449">
    <property type="protein sequence ID" value="KAK0524476.1"/>
    <property type="molecule type" value="Genomic_DNA"/>
</dbReference>
<evidence type="ECO:0000256" key="2">
    <source>
        <dbReference type="ARBA" id="ARBA00022658"/>
    </source>
</evidence>
<name>A0AAN6JP00_9BASI</name>
<evidence type="ECO:0000313" key="5">
    <source>
        <dbReference type="EMBL" id="KAK0524476.1"/>
    </source>
</evidence>
<evidence type="ECO:0000313" key="6">
    <source>
        <dbReference type="Proteomes" id="UP001176521"/>
    </source>
</evidence>
<dbReference type="GO" id="GO:0001965">
    <property type="term" value="F:G-protein alpha-subunit binding"/>
    <property type="evidence" value="ECO:0007669"/>
    <property type="project" value="TreeGrafter"/>
</dbReference>
<feature type="region of interest" description="Disordered" evidence="4">
    <location>
        <begin position="528"/>
        <end position="549"/>
    </location>
</feature>
<organism evidence="5 6">
    <name type="scientific">Tilletia horrida</name>
    <dbReference type="NCBI Taxonomy" id="155126"/>
    <lineage>
        <taxon>Eukaryota</taxon>
        <taxon>Fungi</taxon>
        <taxon>Dikarya</taxon>
        <taxon>Basidiomycota</taxon>
        <taxon>Ustilaginomycotina</taxon>
        <taxon>Exobasidiomycetes</taxon>
        <taxon>Tilletiales</taxon>
        <taxon>Tilletiaceae</taxon>
        <taxon>Tilletia</taxon>
    </lineage>
</organism>
<feature type="region of interest" description="Disordered" evidence="4">
    <location>
        <begin position="739"/>
        <end position="794"/>
    </location>
</feature>
<feature type="compositionally biased region" description="Basic and acidic residues" evidence="4">
    <location>
        <begin position="777"/>
        <end position="786"/>
    </location>
</feature>
<proteinExistence type="inferred from homology"/>
<dbReference type="InterPro" id="IPR019318">
    <property type="entry name" value="Gua_nucleotide_exch_fac_Ric8"/>
</dbReference>
<dbReference type="Proteomes" id="UP001176521">
    <property type="component" value="Unassembled WGS sequence"/>
</dbReference>
<keyword evidence="2" id="KW-0344">Guanine-nucleotide releasing factor</keyword>
<gene>
    <name evidence="5" type="ORF">OC842_005820</name>
</gene>
<comment type="similarity">
    <text evidence="1">Belongs to the synembryn family.</text>
</comment>
<dbReference type="PANTHER" id="PTHR12425">
    <property type="entry name" value="SYNEMBRYN"/>
    <property type="match status" value="1"/>
</dbReference>
<dbReference type="Pfam" id="PF10165">
    <property type="entry name" value="Ric8"/>
    <property type="match status" value="1"/>
</dbReference>
<feature type="region of interest" description="Disordered" evidence="4">
    <location>
        <begin position="343"/>
        <end position="372"/>
    </location>
</feature>
<feature type="region of interest" description="Disordered" evidence="4">
    <location>
        <begin position="486"/>
        <end position="509"/>
    </location>
</feature>
<accession>A0AAN6JP00</accession>
<feature type="compositionally biased region" description="Polar residues" evidence="4">
    <location>
        <begin position="672"/>
        <end position="683"/>
    </location>
</feature>
<feature type="region of interest" description="Disordered" evidence="4">
    <location>
        <begin position="661"/>
        <end position="719"/>
    </location>
</feature>
<feature type="compositionally biased region" description="Low complexity" evidence="4">
    <location>
        <begin position="487"/>
        <end position="509"/>
    </location>
</feature>
<dbReference type="AlphaFoldDB" id="A0AAN6JP00"/>
<keyword evidence="3" id="KW-0143">Chaperone</keyword>
<comment type="caution">
    <text evidence="5">The sequence shown here is derived from an EMBL/GenBank/DDBJ whole genome shotgun (WGS) entry which is preliminary data.</text>
</comment>
<sequence>MGLDWCKAKMVARRQHSASSSISTLPTLSTKDALKLLLDASRNESKEADNDAAAHNVLPALVALVNAGPAVLTVADAQQQQDLAALLLTRLQDPPTSTQPSSAAESKKCMPELELLRNLSRASNPRLAQPDALTTLTAFVQRPLHLLATQDNGQTKEKGNREPSVIVVDADTDMAMRTLNNMLMLHPTLRTKFSSDLPIPRTTQVAAATDKAGAPEQAQRASDSEGKETTMINGAQATARLLRAISATAGQEQHAMPVFLAARLLFFSTLFENRFVMQAVERERLVESYAQGVCSLTSSSLGPGTAAAAAQTQALAELLKLAFNVSLYYPRLRPGRALAWEAKQDETDGKSEATAPPSASSSATTSKQATAGEAWAEELEGFAEPTVKLFVKLSTTASTSKLALERPPLEAPMQQTISLMLNMPTASSLSSTGTAPVPGASNKKKQTDSNGSGTPNPPDTAPAELDVVVKVFELLAVALHRYFPPARRSSVHSSTSSSSSASSSQRIDSLRYATADPDSESVLNAARAQAAKDGLGGSSGEGGGKEGDPEMVLEPLVLLARKYVAEDAGGREGVRTARQSFRERLLPDNLDRSTPPHAQATLTGLLIRLISSVMFPRLARAAGELLLAVCNGNPRELSSTVGYGPVAGFLALLGGSIEIPDGTDTTSSTTDAGQTPSAKSGSSRPVDPITGRFADHDEADVSSADGAGQDGMTPEEREREAERLFVLFERLNRTGVMSVANPALDPQTRAKVEELTEEEERAEREREEREEREEEQEALRDLEAYKARKAKRGG</sequence>
<dbReference type="PANTHER" id="PTHR12425:SF5">
    <property type="entry name" value="SYNEMBRYN"/>
    <property type="match status" value="1"/>
</dbReference>
<keyword evidence="6" id="KW-1185">Reference proteome</keyword>
<dbReference type="GO" id="GO:0005737">
    <property type="term" value="C:cytoplasm"/>
    <property type="evidence" value="ECO:0007669"/>
    <property type="project" value="TreeGrafter"/>
</dbReference>
<feature type="region of interest" description="Disordered" evidence="4">
    <location>
        <begin position="426"/>
        <end position="462"/>
    </location>
</feature>
<dbReference type="GO" id="GO:0007186">
    <property type="term" value="P:G protein-coupled receptor signaling pathway"/>
    <property type="evidence" value="ECO:0007669"/>
    <property type="project" value="TreeGrafter"/>
</dbReference>
<evidence type="ECO:0008006" key="7">
    <source>
        <dbReference type="Google" id="ProtNLM"/>
    </source>
</evidence>
<feature type="region of interest" description="Disordered" evidence="4">
    <location>
        <begin position="204"/>
        <end position="229"/>
    </location>
</feature>
<reference evidence="5" key="1">
    <citation type="journal article" date="2023" name="PhytoFront">
        <title>Draft Genome Resources of Seven Strains of Tilletia horrida, Causal Agent of Kernel Smut of Rice.</title>
        <authorList>
            <person name="Khanal S."/>
            <person name="Antony Babu S."/>
            <person name="Zhou X.G."/>
        </authorList>
    </citation>
    <scope>NUCLEOTIDE SEQUENCE</scope>
    <source>
        <strain evidence="5">TX3</strain>
    </source>
</reference>
<feature type="compositionally biased region" description="Low complexity" evidence="4">
    <location>
        <begin position="352"/>
        <end position="371"/>
    </location>
</feature>
<evidence type="ECO:0000256" key="1">
    <source>
        <dbReference type="ARBA" id="ARBA00009049"/>
    </source>
</evidence>